<dbReference type="Proteomes" id="UP000237839">
    <property type="component" value="Unassembled WGS sequence"/>
</dbReference>
<sequence length="115" mass="12825">MLITFKCKASPDIVMYKEHAQRILELLDKDVERGIIMHTDTTTAIATIEAAIADSRAHSVTEFVQHDITAHPQPSENGDHVHERVENVSFASRAFPFLQMLRAANAQGSEIVWGV</sequence>
<dbReference type="OrthoDB" id="5296629at2"/>
<organism evidence="1 2">
    <name type="scientific">Solimicrobium silvestre</name>
    <dbReference type="NCBI Taxonomy" id="2099400"/>
    <lineage>
        <taxon>Bacteria</taxon>
        <taxon>Pseudomonadati</taxon>
        <taxon>Pseudomonadota</taxon>
        <taxon>Betaproteobacteria</taxon>
        <taxon>Burkholderiales</taxon>
        <taxon>Oxalobacteraceae</taxon>
        <taxon>Solimicrobium</taxon>
    </lineage>
</organism>
<keyword evidence="2" id="KW-1185">Reference proteome</keyword>
<gene>
    <name evidence="1" type="ORF">S2091_2051</name>
</gene>
<dbReference type="EMBL" id="PUGF01000008">
    <property type="protein sequence ID" value="PRC93313.1"/>
    <property type="molecule type" value="Genomic_DNA"/>
</dbReference>
<evidence type="ECO:0008006" key="3">
    <source>
        <dbReference type="Google" id="ProtNLM"/>
    </source>
</evidence>
<proteinExistence type="predicted"/>
<dbReference type="AlphaFoldDB" id="A0A2S9H037"/>
<reference evidence="1 2" key="1">
    <citation type="submission" date="2018-02" db="EMBL/GenBank/DDBJ databases">
        <title>Solimicrobium silvestre gen. nov., sp. nov., isolated from alpine forest soil.</title>
        <authorList>
            <person name="Margesin R."/>
            <person name="Albuquerque L."/>
            <person name="Zhang D.-C."/>
            <person name="Froufe H.J.C."/>
            <person name="Severino R."/>
            <person name="Roxo I."/>
            <person name="Egas C."/>
            <person name="Da Costa M.S."/>
        </authorList>
    </citation>
    <scope>NUCLEOTIDE SEQUENCE [LARGE SCALE GENOMIC DNA]</scope>
    <source>
        <strain evidence="1 2">S20-91</strain>
    </source>
</reference>
<comment type="caution">
    <text evidence="1">The sequence shown here is derived from an EMBL/GenBank/DDBJ whole genome shotgun (WGS) entry which is preliminary data.</text>
</comment>
<protein>
    <recommendedName>
        <fullName evidence="3">DUF1840 domain-containing protein</fullName>
    </recommendedName>
</protein>
<dbReference type="Pfam" id="PF08895">
    <property type="entry name" value="DUF1840"/>
    <property type="match status" value="1"/>
</dbReference>
<accession>A0A2S9H037</accession>
<dbReference type="InterPro" id="IPR014991">
    <property type="entry name" value="DUF1840"/>
</dbReference>
<evidence type="ECO:0000313" key="2">
    <source>
        <dbReference type="Proteomes" id="UP000237839"/>
    </source>
</evidence>
<evidence type="ECO:0000313" key="1">
    <source>
        <dbReference type="EMBL" id="PRC93313.1"/>
    </source>
</evidence>
<dbReference type="RefSeq" id="WP_105531703.1">
    <property type="nucleotide sequence ID" value="NZ_PUGF01000008.1"/>
</dbReference>
<name>A0A2S9H037_9BURK</name>